<feature type="chain" id="PRO_5032928572" description="LamG-like jellyroll fold domain-containing protein" evidence="5">
    <location>
        <begin position="20"/>
        <end position="872"/>
    </location>
</feature>
<keyword evidence="7" id="KW-1185">Reference proteome</keyword>
<dbReference type="Pfam" id="PF13385">
    <property type="entry name" value="Laminin_G_3"/>
    <property type="match status" value="1"/>
</dbReference>
<evidence type="ECO:0000256" key="4">
    <source>
        <dbReference type="ARBA" id="ARBA00022837"/>
    </source>
</evidence>
<comment type="subcellular location">
    <subcellularLocation>
        <location evidence="1">Secreted</location>
    </subcellularLocation>
</comment>
<comment type="caution">
    <text evidence="6">The sequence shown here is derived from an EMBL/GenBank/DDBJ whole genome shotgun (WGS) entry which is preliminary data.</text>
</comment>
<evidence type="ECO:0000256" key="1">
    <source>
        <dbReference type="ARBA" id="ARBA00004613"/>
    </source>
</evidence>
<dbReference type="EMBL" id="JACHFD010000002">
    <property type="protein sequence ID" value="MBB5350320.1"/>
    <property type="molecule type" value="Genomic_DNA"/>
</dbReference>
<organism evidence="6 7">
    <name type="scientific">Haloferula luteola</name>
    <dbReference type="NCBI Taxonomy" id="595692"/>
    <lineage>
        <taxon>Bacteria</taxon>
        <taxon>Pseudomonadati</taxon>
        <taxon>Verrucomicrobiota</taxon>
        <taxon>Verrucomicrobiia</taxon>
        <taxon>Verrucomicrobiales</taxon>
        <taxon>Verrucomicrobiaceae</taxon>
        <taxon>Haloferula</taxon>
    </lineage>
</organism>
<proteinExistence type="predicted"/>
<sequence>MACALPATLSAVILAQAGAEEVTLTAADAIGSTSFNTAGNWSSAAAPSAGNDYLVSVQFLRTPADANSYTFAGDSLTLYTGGGFLYKGTGSTGVITVDPLILDGGKLDHASSYTDVFTVDGTVEVPFASSVDARQGQIVILSEITATAQLTLDSTGGNGYAVTFGGPTHLSTDLVVNTAFILADTGSMEFVLNGTNVDNMITGTGSVTLNGTISLDLTNASSAEGDTWSIVDAGALTIGDTFAIDGFTEVDGFWTSASGVYQFNERTGVLSVLTGDSDFDGLPDAWEMEYFGNLDANPGDDADGDYSSNYDEYLAGTDPDDVASFPDVDEDDLMDGWEIANFGNLDQTKEGDADADFNSNYAEMLAGTDPNDYFSYPDVDGDFINDGWELLYFATVEDCDPDEDPDGDLYTNSYEATYETDPTNQFSSPDGEDFDVGDGLPDGWEVFWFGEEGEDLETITAKYTGQDDPDGDGFNNLLEYAAGTNPLDATSFDTMLAYWRFEELGPDEEVPAGGNGEYLYPTSVKDESAYGNPMMAWATYVRPNYSNVIPAATVPGTGESNAGSLYFARNASGQYFVESVFTTPVGQIPDGEGSGVLRSYAFNAMTVEATFRPTVSGQWMVPVAKFGNPVGGQPPFSIKIDTSNKLRAGLVDGSMTAREIIGGTTIEANSWYSAAVTVDATTMTLWLKTPGSTTYQVEGTVAISGAWYVPAEGPLENAWNVGGGQWNGTSTDGFQGQIDEVRISAVVLPQEEFLFFEGGDSSEFDTWAAANITDETQRGASDDPDGDGTSNMAEFLLGLDPMDPSSMFVAMASGEGAITWPAASGLEFSISRSTDLATWTEVATVTADATTGTWTDPAPPEGKAFYKVELAE</sequence>
<keyword evidence="2" id="KW-0964">Secreted</keyword>
<keyword evidence="3 5" id="KW-0732">Signal</keyword>
<evidence type="ECO:0000256" key="3">
    <source>
        <dbReference type="ARBA" id="ARBA00022729"/>
    </source>
</evidence>
<evidence type="ECO:0000313" key="7">
    <source>
        <dbReference type="Proteomes" id="UP000557717"/>
    </source>
</evidence>
<reference evidence="6 7" key="1">
    <citation type="submission" date="2020-08" db="EMBL/GenBank/DDBJ databases">
        <title>Genomic Encyclopedia of Type Strains, Phase IV (KMG-IV): sequencing the most valuable type-strain genomes for metagenomic binning, comparative biology and taxonomic classification.</title>
        <authorList>
            <person name="Goeker M."/>
        </authorList>
    </citation>
    <scope>NUCLEOTIDE SEQUENCE [LARGE SCALE GENOMIC DNA]</scope>
    <source>
        <strain evidence="6 7">YC6886</strain>
    </source>
</reference>
<evidence type="ECO:0000313" key="6">
    <source>
        <dbReference type="EMBL" id="MBB5350320.1"/>
    </source>
</evidence>
<gene>
    <name evidence="6" type="ORF">HNR46_000544</name>
</gene>
<dbReference type="Gene3D" id="2.60.120.200">
    <property type="match status" value="1"/>
</dbReference>
<dbReference type="AlphaFoldDB" id="A0A840V8N7"/>
<dbReference type="Pfam" id="PF18884">
    <property type="entry name" value="TSP3_bac"/>
    <property type="match status" value="3"/>
</dbReference>
<evidence type="ECO:0008006" key="8">
    <source>
        <dbReference type="Google" id="ProtNLM"/>
    </source>
</evidence>
<accession>A0A840V8N7</accession>
<feature type="signal peptide" evidence="5">
    <location>
        <begin position="1"/>
        <end position="19"/>
    </location>
</feature>
<dbReference type="InterPro" id="IPR059100">
    <property type="entry name" value="TSP3_bac"/>
</dbReference>
<name>A0A840V8N7_9BACT</name>
<protein>
    <recommendedName>
        <fullName evidence="8">LamG-like jellyroll fold domain-containing protein</fullName>
    </recommendedName>
</protein>
<evidence type="ECO:0000256" key="2">
    <source>
        <dbReference type="ARBA" id="ARBA00022525"/>
    </source>
</evidence>
<dbReference type="InterPro" id="IPR013320">
    <property type="entry name" value="ConA-like_dom_sf"/>
</dbReference>
<evidence type="ECO:0000256" key="5">
    <source>
        <dbReference type="SAM" id="SignalP"/>
    </source>
</evidence>
<dbReference type="Proteomes" id="UP000557717">
    <property type="component" value="Unassembled WGS sequence"/>
</dbReference>
<dbReference type="SUPFAM" id="SSF49899">
    <property type="entry name" value="Concanavalin A-like lectins/glucanases"/>
    <property type="match status" value="1"/>
</dbReference>
<keyword evidence="4" id="KW-0106">Calcium</keyword>